<dbReference type="GO" id="GO:0000719">
    <property type="term" value="P:photoreactive repair"/>
    <property type="evidence" value="ECO:0007669"/>
    <property type="project" value="TreeGrafter"/>
</dbReference>
<feature type="compositionally biased region" description="Low complexity" evidence="5">
    <location>
        <begin position="104"/>
        <end position="113"/>
    </location>
</feature>
<dbReference type="GO" id="GO:0003677">
    <property type="term" value="F:DNA binding"/>
    <property type="evidence" value="ECO:0007669"/>
    <property type="project" value="TreeGrafter"/>
</dbReference>
<dbReference type="Proteomes" id="UP000419144">
    <property type="component" value="Unassembled WGS sequence"/>
</dbReference>
<dbReference type="AlphaFoldDB" id="A0A640K9A1"/>
<feature type="domain" description="Photolyase/cryptochrome alpha/beta" evidence="6">
    <location>
        <begin position="374"/>
        <end position="527"/>
    </location>
</feature>
<dbReference type="Pfam" id="PF00875">
    <property type="entry name" value="DNA_photolyase"/>
    <property type="match status" value="1"/>
</dbReference>
<evidence type="ECO:0000256" key="5">
    <source>
        <dbReference type="SAM" id="MobiDB-lite"/>
    </source>
</evidence>
<name>A0A640K9A1_LEITA</name>
<feature type="compositionally biased region" description="Pro residues" evidence="5">
    <location>
        <begin position="114"/>
        <end position="124"/>
    </location>
</feature>
<dbReference type="InterPro" id="IPR014729">
    <property type="entry name" value="Rossmann-like_a/b/a_fold"/>
</dbReference>
<dbReference type="InterPro" id="IPR006050">
    <property type="entry name" value="DNA_photolyase_N"/>
</dbReference>
<dbReference type="OrthoDB" id="435881at2759"/>
<dbReference type="VEuPathDB" id="TriTrypDB:LtaPh_0903600"/>
<accession>A0A640K9A1</accession>
<feature type="binding site" evidence="4">
    <location>
        <position position="778"/>
    </location>
    <ligand>
        <name>FAD</name>
        <dbReference type="ChEBI" id="CHEBI:57692"/>
    </ligand>
</feature>
<reference evidence="7" key="1">
    <citation type="submission" date="2019-11" db="EMBL/GenBank/DDBJ databases">
        <title>Leishmania tarentolae CDS.</title>
        <authorList>
            <person name="Goto Y."/>
            <person name="Yamagishi J."/>
        </authorList>
    </citation>
    <scope>NUCLEOTIDE SEQUENCE [LARGE SCALE GENOMIC DNA]</scope>
    <source>
        <strain evidence="7">Parrot Tar II</strain>
    </source>
</reference>
<comment type="similarity">
    <text evidence="1">Belongs to the DNA photolyase class-1 family.</text>
</comment>
<dbReference type="InterPro" id="IPR036134">
    <property type="entry name" value="Crypto/Photolyase_FAD-like_sf"/>
</dbReference>
<comment type="cofactor">
    <cofactor evidence="4">
        <name>FAD</name>
        <dbReference type="ChEBI" id="CHEBI:57692"/>
    </cofactor>
    <text evidence="4">Binds 1 FAD per subunit.</text>
</comment>
<evidence type="ECO:0000259" key="6">
    <source>
        <dbReference type="PROSITE" id="PS51645"/>
    </source>
</evidence>
<gene>
    <name evidence="7" type="ORF">LtaPh_0903600</name>
</gene>
<dbReference type="GO" id="GO:0071949">
    <property type="term" value="F:FAD binding"/>
    <property type="evidence" value="ECO:0007669"/>
    <property type="project" value="TreeGrafter"/>
</dbReference>
<feature type="binding site" evidence="4">
    <location>
        <begin position="885"/>
        <end position="887"/>
    </location>
    <ligand>
        <name>FAD</name>
        <dbReference type="ChEBI" id="CHEBI:57692"/>
    </ligand>
</feature>
<organism evidence="7 8">
    <name type="scientific">Leishmania tarentolae</name>
    <name type="common">Sauroleishmania tarentolae</name>
    <dbReference type="NCBI Taxonomy" id="5689"/>
    <lineage>
        <taxon>Eukaryota</taxon>
        <taxon>Discoba</taxon>
        <taxon>Euglenozoa</taxon>
        <taxon>Kinetoplastea</taxon>
        <taxon>Metakinetoplastina</taxon>
        <taxon>Trypanosomatida</taxon>
        <taxon>Trypanosomatidae</taxon>
        <taxon>Leishmaniinae</taxon>
        <taxon>Leishmania</taxon>
        <taxon>lizard Leishmania</taxon>
    </lineage>
</organism>
<comment type="caution">
    <text evidence="7">The sequence shown here is derived from an EMBL/GenBank/DDBJ whole genome shotgun (WGS) entry which is preliminary data.</text>
</comment>
<feature type="binding site" evidence="4">
    <location>
        <position position="725"/>
    </location>
    <ligand>
        <name>FAD</name>
        <dbReference type="ChEBI" id="CHEBI:57692"/>
    </ligand>
</feature>
<dbReference type="PANTHER" id="PTHR11455:SF22">
    <property type="entry name" value="CRYPTOCHROME DASH"/>
    <property type="match status" value="1"/>
</dbReference>
<evidence type="ECO:0000313" key="8">
    <source>
        <dbReference type="Proteomes" id="UP000419144"/>
    </source>
</evidence>
<evidence type="ECO:0000256" key="2">
    <source>
        <dbReference type="ARBA" id="ARBA00022630"/>
    </source>
</evidence>
<dbReference type="Pfam" id="PF03441">
    <property type="entry name" value="FAD_binding_7"/>
    <property type="match status" value="1"/>
</dbReference>
<dbReference type="InterPro" id="IPR036155">
    <property type="entry name" value="Crypto/Photolyase_N_sf"/>
</dbReference>
<sequence length="1078" mass="117256">MQSLGHLPVPRVAAVGSLRRSMVHRDRAAASCGVRWANVHSHGGGTLTYARRSLLTATRVRRLPGSGSSNSSSTIITTEAASNLAECLYVPPPCNEDMSSGHHSVSAVRLSAAPPAPPPPPLPPTASSASPANITAEKDAELPSSMWHLETDSEFLAAAQGLTSPLSDSPVDEVNEAAAIAEDGPQNDGTFANKPSCCSPAPPLALSEDAAELATELAQEVGAFYTDSGAPSACGEQAGNYTGASNGHQYDDGVKFGDDVERDEELLTILKGRHVRLQNTPDVVLPPLVIPDKSGHTAADTEPPLHSCGGESEASALATAAPRTVVHLLHRHSYLAVQDRLYLGPCTAPEAQLRLPDSLQAAPPSANARRQGCCVLVVFSSTDLRVHDNQLLAFASVCSRAAAAEGGGPAPVIGVCVLDYRTFAQPSVVGGFFRQSPQRAQFLLDTVAALRRKLEDTLHVPLLVRCGRPEEHVPRLAVELGAIDVLMTTQYAPHERRVQALMMRRLRAGVWVSREDVAEEAVVADTVGQEASVAPLDTHCGFAAEEDDPLIAVVEHAGCGVGGQHPYHHGSNVSPHYPVAAAPPVVHSVWQSTLVHLDDLPTPLSAMKEGERWYHDDVTVSTIRPTEPYDKATALLAKLPRTWQVAALLPTEDERYGRARPSVLRGALPRLEDLGYSAAAARGTDFAFQEVIATQSSHPDAGEDAALARLDDWLAQGGMTSLLRYGRERRTNTKMYSQKLARVSPYIAVGALSSRRYYEALRKFAQANQRDAFVQQQFREGLLRLSRRDYWHWMGLRFGDRLFFSYGPHPEHTDDIPAWRHDRKVVQRWCDGLTGIPFADAAMRELVGTGFVAQEGRQALAWLLTRGYGQDWRLGAEWMERCSLDYDPFVCYGNYAYSCGLMLDDFGEPVRSVHYLAHQHDQTGIYVKKWLPQLSKVPPVYIHRPHVLTERMQAMHGVYLGKNYPYPLKLWQGAQRSLSAAELTAYYPQGIVKGPGYGEALRYGSAVMQPEEYNAAVSPAYLQRQEWATMLPTSAFAGLEESDEAVEHLSLVDAAAPRKSAVPAATMATEFSAKKVVV</sequence>
<dbReference type="Gene3D" id="1.10.579.10">
    <property type="entry name" value="DNA Cyclobutane Dipyrimidine Photolyase, subunit A, domain 3"/>
    <property type="match status" value="1"/>
</dbReference>
<dbReference type="GO" id="GO:0003904">
    <property type="term" value="F:deoxyribodipyrimidine photo-lyase activity"/>
    <property type="evidence" value="ECO:0007669"/>
    <property type="project" value="TreeGrafter"/>
</dbReference>
<keyword evidence="2 4" id="KW-0285">Flavoprotein</keyword>
<dbReference type="EMBL" id="BLBS01000010">
    <property type="protein sequence ID" value="GET86286.1"/>
    <property type="molecule type" value="Genomic_DNA"/>
</dbReference>
<evidence type="ECO:0000256" key="4">
    <source>
        <dbReference type="PIRSR" id="PIRSR602081-1"/>
    </source>
</evidence>
<dbReference type="SUPFAM" id="SSF48173">
    <property type="entry name" value="Cryptochrome/photolyase FAD-binding domain"/>
    <property type="match status" value="1"/>
</dbReference>
<dbReference type="InterPro" id="IPR005101">
    <property type="entry name" value="Cryptochr/Photolyase_FAD-bd"/>
</dbReference>
<dbReference type="PROSITE" id="PS51645">
    <property type="entry name" value="PHR_CRY_ALPHA_BETA"/>
    <property type="match status" value="1"/>
</dbReference>
<keyword evidence="3 4" id="KW-0274">FAD</keyword>
<proteinExistence type="inferred from homology"/>
<protein>
    <submittedName>
        <fullName evidence="7">DNA photolyase, putative</fullName>
    </submittedName>
</protein>
<dbReference type="Gene3D" id="3.40.50.620">
    <property type="entry name" value="HUPs"/>
    <property type="match status" value="1"/>
</dbReference>
<dbReference type="InterPro" id="IPR002081">
    <property type="entry name" value="Cryptochrome/DNA_photolyase_1"/>
</dbReference>
<dbReference type="Gene3D" id="1.25.40.80">
    <property type="match status" value="1"/>
</dbReference>
<keyword evidence="8" id="KW-1185">Reference proteome</keyword>
<dbReference type="PANTHER" id="PTHR11455">
    <property type="entry name" value="CRYPTOCHROME"/>
    <property type="match status" value="1"/>
</dbReference>
<evidence type="ECO:0000256" key="1">
    <source>
        <dbReference type="ARBA" id="ARBA00005862"/>
    </source>
</evidence>
<evidence type="ECO:0000256" key="3">
    <source>
        <dbReference type="ARBA" id="ARBA00022827"/>
    </source>
</evidence>
<feature type="region of interest" description="Disordered" evidence="5">
    <location>
        <begin position="98"/>
        <end position="132"/>
    </location>
</feature>
<dbReference type="SUPFAM" id="SSF52425">
    <property type="entry name" value="Cryptochrome/photolyase, N-terminal domain"/>
    <property type="match status" value="1"/>
</dbReference>
<evidence type="ECO:0000313" key="7">
    <source>
        <dbReference type="EMBL" id="GET86286.1"/>
    </source>
</evidence>